<evidence type="ECO:0000256" key="7">
    <source>
        <dbReference type="ARBA" id="ARBA00022737"/>
    </source>
</evidence>
<dbReference type="InterPro" id="IPR027936">
    <property type="entry name" value="Eph_TM"/>
</dbReference>
<evidence type="ECO:0000313" key="28">
    <source>
        <dbReference type="EMBL" id="CAJ1064054.1"/>
    </source>
</evidence>
<dbReference type="InterPro" id="IPR001245">
    <property type="entry name" value="Ser-Thr/Tyr_kinase_cat_dom"/>
</dbReference>
<dbReference type="AlphaFoldDB" id="A0AAV1FT19"/>
<dbReference type="PROSITE" id="PS50011">
    <property type="entry name" value="PROTEIN_KINASE_DOM"/>
    <property type="match status" value="1"/>
</dbReference>
<dbReference type="SUPFAM" id="SSF56112">
    <property type="entry name" value="Protein kinase-like (PK-like)"/>
    <property type="match status" value="1"/>
</dbReference>
<accession>A0AAV1FT19</accession>
<dbReference type="SUPFAM" id="SSF49265">
    <property type="entry name" value="Fibronectin type III"/>
    <property type="match status" value="1"/>
</dbReference>
<evidence type="ECO:0000256" key="21">
    <source>
        <dbReference type="PROSITE-ProRule" id="PRU10141"/>
    </source>
</evidence>
<dbReference type="SMART" id="SM00060">
    <property type="entry name" value="FN3"/>
    <property type="match status" value="2"/>
</dbReference>
<sequence>MELTYRSIVLLGCIFLEWVFMASAEEEVLMNTKTETSDLKWTIYSNAKPEWEEVSGLDEENNSVRIYQILQTNSSSSHWLRSGFIERRGASQVYVELRFTMMECSSRSTHHRSCKETFNLYYYQTDSNDATYTYPPWMENPYVKVDTVAADFLLRKDGERKFNVKTLRLGPLNKRGFYLAFQAQGASMALLSVRVFFKKCPPLISALSSFPETVPRTLVQEAQGVCVENAEQQGPRPRPPKLFCGEDGQWVGQPTTSCACKKGFEPAEGNTRCTACPVGQFKLGTEGQCTGCPSFSQATTRGSSVCTCRSGYLRAETDALDYPCTRPPSAPRSIVTQINDTTLSLEWNEPLDNGGRTDLSFSVRCSVCRSPKGPCLPCGDSVSYRPAQHGLLGRRLEVWGLLPHTTYVFTIQALNGVSQLSGKDPASESVNITTSHDVPSLVSVIRKRDSTESSLTLHWSVPAEPHYTILQYQIRYCEKERRSEDQCHYTESARNQAVLTDLRRATQYEVQVRVRTMAGYGSFSPTTVFRTLPDGQDAASQFLVPGILIAVGMLLLVTFVFVAAYCIRHSRLKDPELSDKNNQYLIGQGVKVYIDPFTYEDPNEAVREFAKEIDVSFVKIEEVIGAGEFGEVCRGRLRVPGKKENYVAIKTLKGGYTDKQRRDFLSEASIMGQFQHPNIIHLEGIITASCPVMILTEFMENGALDSFLRLNDSQFTPIQLVGMLRGIASGMKYLAEMSYVHRDLAARNILINSNLVCKVSDFGLSRFLQENSSDPTYTSSLGGKIPIRWTAPEAIAFRKFTSASDVWSYGIVMWEVMSFGERPYWDMSNQDVINAIEQDYRLPPPPDCPTHLHQLMLDCWQKDRSARPRFADLVSALDKLIRNPASLKIVAQEAGGPSYPLLDQRTPLALSSCASVGEWLRAIKMERYEDSFLQAGFNSVDQLAQITTQDLLHMGVTLAGHQRKILSSIQTMTFRNKSTTTVTF</sequence>
<feature type="domain" description="Fibronectin type-III" evidence="26">
    <location>
        <begin position="438"/>
        <end position="534"/>
    </location>
</feature>
<dbReference type="InterPro" id="IPR003961">
    <property type="entry name" value="FN3_dom"/>
</dbReference>
<dbReference type="Pfam" id="PF01404">
    <property type="entry name" value="Ephrin_lbd"/>
    <property type="match status" value="1"/>
</dbReference>
<feature type="active site" description="Proton acceptor" evidence="18">
    <location>
        <position position="743"/>
    </location>
</feature>
<evidence type="ECO:0000259" key="27">
    <source>
        <dbReference type="PROSITE" id="PS51550"/>
    </source>
</evidence>
<dbReference type="EC" id="2.7.10.1" evidence="2"/>
<proteinExistence type="predicted"/>
<dbReference type="InterPro" id="IPR008266">
    <property type="entry name" value="Tyr_kinase_AS"/>
</dbReference>
<dbReference type="SUPFAM" id="SSF57184">
    <property type="entry name" value="Growth factor receptor domain"/>
    <property type="match status" value="1"/>
</dbReference>
<dbReference type="Pfam" id="PF14575">
    <property type="entry name" value="EphA2_TM"/>
    <property type="match status" value="1"/>
</dbReference>
<evidence type="ECO:0000256" key="6">
    <source>
        <dbReference type="ARBA" id="ARBA00022729"/>
    </source>
</evidence>
<dbReference type="InterPro" id="IPR013783">
    <property type="entry name" value="Ig-like_fold"/>
</dbReference>
<evidence type="ECO:0000256" key="14">
    <source>
        <dbReference type="ARBA" id="ARBA00023157"/>
    </source>
</evidence>
<feature type="domain" description="Fibronectin type-III" evidence="26">
    <location>
        <begin position="327"/>
        <end position="437"/>
    </location>
</feature>
<feature type="binding site" evidence="19 21">
    <location>
        <position position="650"/>
    </location>
    <ligand>
        <name>ATP</name>
        <dbReference type="ChEBI" id="CHEBI:30616"/>
    </ligand>
</feature>
<evidence type="ECO:0000256" key="9">
    <source>
        <dbReference type="ARBA" id="ARBA00022777"/>
    </source>
</evidence>
<dbReference type="Pfam" id="PF00536">
    <property type="entry name" value="SAM_1"/>
    <property type="match status" value="1"/>
</dbReference>
<dbReference type="InterPro" id="IPR016257">
    <property type="entry name" value="Tyr_kinase_ephrin_rcpt"/>
</dbReference>
<evidence type="ECO:0000256" key="22">
    <source>
        <dbReference type="SAM" id="Phobius"/>
    </source>
</evidence>
<evidence type="ECO:0000256" key="17">
    <source>
        <dbReference type="ARBA" id="ARBA00055965"/>
    </source>
</evidence>
<keyword evidence="11 22" id="KW-1133">Transmembrane helix</keyword>
<dbReference type="InterPro" id="IPR001426">
    <property type="entry name" value="Tyr_kinase_rcpt_V_CS"/>
</dbReference>
<evidence type="ECO:0000256" key="19">
    <source>
        <dbReference type="PIRSR" id="PIRSR000666-2"/>
    </source>
</evidence>
<keyword evidence="9" id="KW-0418">Kinase</keyword>
<evidence type="ECO:0000256" key="16">
    <source>
        <dbReference type="ARBA" id="ARBA00051243"/>
    </source>
</evidence>
<keyword evidence="13" id="KW-0829">Tyrosine-protein kinase</keyword>
<keyword evidence="5 22" id="KW-0812">Transmembrane</keyword>
<evidence type="ECO:0000256" key="11">
    <source>
        <dbReference type="ARBA" id="ARBA00022989"/>
    </source>
</evidence>
<dbReference type="InterPro" id="IPR050449">
    <property type="entry name" value="Ephrin_rcpt_TKs"/>
</dbReference>
<dbReference type="InterPro" id="IPR013761">
    <property type="entry name" value="SAM/pointed_sf"/>
</dbReference>
<dbReference type="CDD" id="cd05065">
    <property type="entry name" value="PTKc_EphR_B"/>
    <property type="match status" value="1"/>
</dbReference>
<name>A0AAV1FT19_XYRNO</name>
<evidence type="ECO:0000256" key="10">
    <source>
        <dbReference type="ARBA" id="ARBA00022840"/>
    </source>
</evidence>
<dbReference type="Gene3D" id="1.10.510.10">
    <property type="entry name" value="Transferase(Phosphotransferase) domain 1"/>
    <property type="match status" value="1"/>
</dbReference>
<evidence type="ECO:0000256" key="4">
    <source>
        <dbReference type="ARBA" id="ARBA00022679"/>
    </source>
</evidence>
<dbReference type="SUPFAM" id="SSF49785">
    <property type="entry name" value="Galactose-binding domain-like"/>
    <property type="match status" value="1"/>
</dbReference>
<keyword evidence="6 23" id="KW-0732">Signal</keyword>
<feature type="chain" id="PRO_5043841490" description="receptor protein-tyrosine kinase" evidence="23">
    <location>
        <begin position="25"/>
        <end position="984"/>
    </location>
</feature>
<gene>
    <name evidence="28" type="ORF">XNOV1_A003708</name>
</gene>
<evidence type="ECO:0000259" key="26">
    <source>
        <dbReference type="PROSITE" id="PS50853"/>
    </source>
</evidence>
<dbReference type="Gene3D" id="2.60.40.10">
    <property type="entry name" value="Immunoglobulins"/>
    <property type="match status" value="2"/>
</dbReference>
<evidence type="ECO:0000256" key="15">
    <source>
        <dbReference type="ARBA" id="ARBA00023170"/>
    </source>
</evidence>
<dbReference type="GO" id="GO:0005886">
    <property type="term" value="C:plasma membrane"/>
    <property type="evidence" value="ECO:0007669"/>
    <property type="project" value="UniProtKB-SubCell"/>
</dbReference>
<dbReference type="GO" id="GO:0005005">
    <property type="term" value="F:transmembrane-ephrin receptor activity"/>
    <property type="evidence" value="ECO:0007669"/>
    <property type="project" value="TreeGrafter"/>
</dbReference>
<keyword evidence="3" id="KW-1003">Cell membrane</keyword>
<dbReference type="InterPro" id="IPR020635">
    <property type="entry name" value="Tyr_kinase_cat_dom"/>
</dbReference>
<dbReference type="CDD" id="cd00063">
    <property type="entry name" value="FN3"/>
    <property type="match status" value="2"/>
</dbReference>
<dbReference type="FunFam" id="2.60.40.10:FF:000787">
    <property type="entry name" value="ephrin type-B receptor 4"/>
    <property type="match status" value="1"/>
</dbReference>
<dbReference type="FunFam" id="2.60.40.1770:FF:000003">
    <property type="entry name" value="ephrin type-B receptor 4"/>
    <property type="match status" value="1"/>
</dbReference>
<dbReference type="CDD" id="cd09554">
    <property type="entry name" value="SAM_EPH-B4"/>
    <property type="match status" value="1"/>
</dbReference>
<evidence type="ECO:0000256" key="12">
    <source>
        <dbReference type="ARBA" id="ARBA00023136"/>
    </source>
</evidence>
<keyword evidence="4" id="KW-0808">Transferase</keyword>
<dbReference type="GO" id="GO:0048514">
    <property type="term" value="P:blood vessel morphogenesis"/>
    <property type="evidence" value="ECO:0007669"/>
    <property type="project" value="UniProtKB-ARBA"/>
</dbReference>
<dbReference type="InterPro" id="IPR017441">
    <property type="entry name" value="Protein_kinase_ATP_BS"/>
</dbReference>
<dbReference type="InterPro" id="IPR037636">
    <property type="entry name" value="EPH-B4_SAM"/>
</dbReference>
<keyword evidence="15 28" id="KW-0675">Receptor</keyword>
<dbReference type="Proteomes" id="UP001178508">
    <property type="component" value="Chromosome 9"/>
</dbReference>
<dbReference type="GO" id="GO:0007411">
    <property type="term" value="P:axon guidance"/>
    <property type="evidence" value="ECO:0007669"/>
    <property type="project" value="TreeGrafter"/>
</dbReference>
<dbReference type="Gene3D" id="2.60.120.260">
    <property type="entry name" value="Galactose-binding domain-like"/>
    <property type="match status" value="1"/>
</dbReference>
<dbReference type="GO" id="GO:0005524">
    <property type="term" value="F:ATP binding"/>
    <property type="evidence" value="ECO:0007669"/>
    <property type="project" value="UniProtKB-UniRule"/>
</dbReference>
<dbReference type="Gene3D" id="2.10.50.10">
    <property type="entry name" value="Tumor Necrosis Factor Receptor, subunit A, domain 2"/>
    <property type="match status" value="1"/>
</dbReference>
<keyword evidence="8 19" id="KW-0547">Nucleotide-binding</keyword>
<keyword evidence="29" id="KW-1185">Reference proteome</keyword>
<dbReference type="PIRSF" id="PIRSF000666">
    <property type="entry name" value="TyrPK_ephrin_receptor"/>
    <property type="match status" value="1"/>
</dbReference>
<evidence type="ECO:0000259" key="24">
    <source>
        <dbReference type="PROSITE" id="PS50011"/>
    </source>
</evidence>
<dbReference type="Pfam" id="PF25599">
    <property type="entry name" value="Ephrin_CRD"/>
    <property type="match status" value="1"/>
</dbReference>
<evidence type="ECO:0000259" key="25">
    <source>
        <dbReference type="PROSITE" id="PS50105"/>
    </source>
</evidence>
<dbReference type="PROSITE" id="PS50853">
    <property type="entry name" value="FN3"/>
    <property type="match status" value="2"/>
</dbReference>
<comment type="function">
    <text evidence="17">Receptor tyrosine kinase which binds promiscuously transmembrane ephrin-B family ligands residing on adjacent cells, leading to contact-dependent bidirectional signaling into neighboring cells. The signaling pathway downstream of the receptor is referred to as forward signaling while the signaling pathway downstream of the ephrin ligand is referred to as reverse signaling. Together with its cognate ligand/functional ligand EFNB2 is involved in the regulation of cell adhesion and cell migration, and plays a central role in heart morphogenesis, angiogenesis and blood vessel remodeling and permeability. EPHB4-mediated forward signaling controls cellular repulsion and segregation from EFNB2-expressing cells. Involved in somitogenesis.</text>
</comment>
<dbReference type="InterPro" id="IPR001090">
    <property type="entry name" value="Ephrin_rcpt_lig-bd_dom"/>
</dbReference>
<dbReference type="PANTHER" id="PTHR46877:SF19">
    <property type="entry name" value="RECEPTOR PROTEIN-TYROSINE KINASE"/>
    <property type="match status" value="1"/>
</dbReference>
<evidence type="ECO:0000256" key="2">
    <source>
        <dbReference type="ARBA" id="ARBA00011902"/>
    </source>
</evidence>
<evidence type="ECO:0000313" key="29">
    <source>
        <dbReference type="Proteomes" id="UP001178508"/>
    </source>
</evidence>
<dbReference type="InterPro" id="IPR000719">
    <property type="entry name" value="Prot_kinase_dom"/>
</dbReference>
<feature type="domain" description="Protein kinase" evidence="24">
    <location>
        <begin position="618"/>
        <end position="881"/>
    </location>
</feature>
<evidence type="ECO:0000256" key="3">
    <source>
        <dbReference type="ARBA" id="ARBA00022475"/>
    </source>
</evidence>
<evidence type="ECO:0000256" key="5">
    <source>
        <dbReference type="ARBA" id="ARBA00022692"/>
    </source>
</evidence>
<dbReference type="Pfam" id="PF00041">
    <property type="entry name" value="fn3"/>
    <property type="match status" value="2"/>
</dbReference>
<dbReference type="PROSITE" id="PS51550">
    <property type="entry name" value="EPH_LBD"/>
    <property type="match status" value="1"/>
</dbReference>
<keyword evidence="14 20" id="KW-1015">Disulfide bond</keyword>
<dbReference type="InterPro" id="IPR008979">
    <property type="entry name" value="Galactose-bd-like_sf"/>
</dbReference>
<dbReference type="FunFam" id="1.10.510.10:FF:000015">
    <property type="entry name" value="Ephrin type-B receptor 2"/>
    <property type="match status" value="1"/>
</dbReference>
<dbReference type="FunFam" id="1.10.150.50:FF:000001">
    <property type="entry name" value="Ephrin type-A receptor 5"/>
    <property type="match status" value="1"/>
</dbReference>
<evidence type="ECO:0000256" key="23">
    <source>
        <dbReference type="SAM" id="SignalP"/>
    </source>
</evidence>
<dbReference type="InterPro" id="IPR001660">
    <property type="entry name" value="SAM"/>
</dbReference>
<evidence type="ECO:0000256" key="18">
    <source>
        <dbReference type="PIRSR" id="PIRSR000666-1"/>
    </source>
</evidence>
<dbReference type="PROSITE" id="PS00107">
    <property type="entry name" value="PROTEIN_KINASE_ATP"/>
    <property type="match status" value="1"/>
</dbReference>
<dbReference type="Gene3D" id="1.10.150.50">
    <property type="entry name" value="Transcription Factor, Ets-1"/>
    <property type="match status" value="1"/>
</dbReference>
<comment type="catalytic activity">
    <reaction evidence="16">
        <text>L-tyrosyl-[protein] + ATP = O-phospho-L-tyrosyl-[protein] + ADP + H(+)</text>
        <dbReference type="Rhea" id="RHEA:10596"/>
        <dbReference type="Rhea" id="RHEA-COMP:10136"/>
        <dbReference type="Rhea" id="RHEA-COMP:20101"/>
        <dbReference type="ChEBI" id="CHEBI:15378"/>
        <dbReference type="ChEBI" id="CHEBI:30616"/>
        <dbReference type="ChEBI" id="CHEBI:46858"/>
        <dbReference type="ChEBI" id="CHEBI:61978"/>
        <dbReference type="ChEBI" id="CHEBI:456216"/>
        <dbReference type="EC" id="2.7.10.1"/>
    </reaction>
</comment>
<dbReference type="SMART" id="SM00219">
    <property type="entry name" value="TyrKc"/>
    <property type="match status" value="1"/>
</dbReference>
<dbReference type="InterPro" id="IPR011009">
    <property type="entry name" value="Kinase-like_dom_sf"/>
</dbReference>
<dbReference type="Gene3D" id="3.30.200.20">
    <property type="entry name" value="Phosphorylase Kinase, domain 1"/>
    <property type="match status" value="1"/>
</dbReference>
<keyword evidence="12 22" id="KW-0472">Membrane</keyword>
<feature type="binding site" evidence="19">
    <location>
        <begin position="624"/>
        <end position="632"/>
    </location>
    <ligand>
        <name>ATP</name>
        <dbReference type="ChEBI" id="CHEBI:30616"/>
    </ligand>
</feature>
<dbReference type="InterPro" id="IPR036116">
    <property type="entry name" value="FN3_sf"/>
</dbReference>
<dbReference type="PROSITE" id="PS50105">
    <property type="entry name" value="SAM_DOMAIN"/>
    <property type="match status" value="1"/>
</dbReference>
<dbReference type="SUPFAM" id="SSF47769">
    <property type="entry name" value="SAM/Pointed domain"/>
    <property type="match status" value="1"/>
</dbReference>
<dbReference type="GO" id="GO:0030425">
    <property type="term" value="C:dendrite"/>
    <property type="evidence" value="ECO:0007669"/>
    <property type="project" value="TreeGrafter"/>
</dbReference>
<comment type="subcellular location">
    <subcellularLocation>
        <location evidence="1">Cell membrane</location>
        <topology evidence="1">Single-pass type I membrane protein</topology>
    </subcellularLocation>
</comment>
<evidence type="ECO:0000256" key="20">
    <source>
        <dbReference type="PIRSR" id="PIRSR000666-3"/>
    </source>
</evidence>
<dbReference type="FunFam" id="3.30.200.20:FF:000001">
    <property type="entry name" value="Ephrin type-A receptor 5"/>
    <property type="match status" value="1"/>
</dbReference>
<dbReference type="Gene3D" id="2.60.40.1770">
    <property type="entry name" value="ephrin a2 ectodomain"/>
    <property type="match status" value="1"/>
</dbReference>
<feature type="domain" description="SAM" evidence="25">
    <location>
        <begin position="911"/>
        <end position="975"/>
    </location>
</feature>
<organism evidence="28 29">
    <name type="scientific">Xyrichtys novacula</name>
    <name type="common">Pearly razorfish</name>
    <name type="synonym">Hemipteronotus novacula</name>
    <dbReference type="NCBI Taxonomy" id="13765"/>
    <lineage>
        <taxon>Eukaryota</taxon>
        <taxon>Metazoa</taxon>
        <taxon>Chordata</taxon>
        <taxon>Craniata</taxon>
        <taxon>Vertebrata</taxon>
        <taxon>Euteleostomi</taxon>
        <taxon>Actinopterygii</taxon>
        <taxon>Neopterygii</taxon>
        <taxon>Teleostei</taxon>
        <taxon>Neoteleostei</taxon>
        <taxon>Acanthomorphata</taxon>
        <taxon>Eupercaria</taxon>
        <taxon>Labriformes</taxon>
        <taxon>Labridae</taxon>
        <taxon>Xyrichtys</taxon>
    </lineage>
</organism>
<evidence type="ECO:0000256" key="13">
    <source>
        <dbReference type="ARBA" id="ARBA00023137"/>
    </source>
</evidence>
<keyword evidence="7" id="KW-0677">Repeat</keyword>
<dbReference type="PANTHER" id="PTHR46877">
    <property type="entry name" value="EPH RECEPTOR A5"/>
    <property type="match status" value="1"/>
</dbReference>
<dbReference type="SMART" id="SM00615">
    <property type="entry name" value="EPH_lbd"/>
    <property type="match status" value="1"/>
</dbReference>
<dbReference type="FunFam" id="2.60.120.260:FF:000071">
    <property type="entry name" value="Ephrin type-B receptor 4"/>
    <property type="match status" value="1"/>
</dbReference>
<dbReference type="EMBL" id="OY660872">
    <property type="protein sequence ID" value="CAJ1064054.1"/>
    <property type="molecule type" value="Genomic_DNA"/>
</dbReference>
<feature type="domain" description="Eph LBD" evidence="27">
    <location>
        <begin position="26"/>
        <end position="205"/>
    </location>
</feature>
<keyword evidence="10 19" id="KW-0067">ATP-binding</keyword>
<dbReference type="PROSITE" id="PS00109">
    <property type="entry name" value="PROTEIN_KINASE_TYR"/>
    <property type="match status" value="1"/>
</dbReference>
<reference evidence="28" key="1">
    <citation type="submission" date="2023-08" db="EMBL/GenBank/DDBJ databases">
        <authorList>
            <person name="Alioto T."/>
            <person name="Alioto T."/>
            <person name="Gomez Garrido J."/>
        </authorList>
    </citation>
    <scope>NUCLEOTIDE SEQUENCE</scope>
</reference>
<dbReference type="PROSITE" id="PS00791">
    <property type="entry name" value="RECEPTOR_TYR_KIN_V_2"/>
    <property type="match status" value="1"/>
</dbReference>
<dbReference type="InterPro" id="IPR009030">
    <property type="entry name" value="Growth_fac_rcpt_cys_sf"/>
</dbReference>
<feature type="transmembrane region" description="Helical" evidence="22">
    <location>
        <begin position="542"/>
        <end position="567"/>
    </location>
</feature>
<feature type="signal peptide" evidence="23">
    <location>
        <begin position="1"/>
        <end position="24"/>
    </location>
</feature>
<dbReference type="FunFam" id="2.10.50.10:FF:000001">
    <property type="entry name" value="Ephrin type-A receptor 5"/>
    <property type="match status" value="1"/>
</dbReference>
<dbReference type="SMART" id="SM00454">
    <property type="entry name" value="SAM"/>
    <property type="match status" value="1"/>
</dbReference>
<protein>
    <recommendedName>
        <fullName evidence="2">receptor protein-tyrosine kinase</fullName>
        <ecNumber evidence="2">2.7.10.1</ecNumber>
    </recommendedName>
</protein>
<evidence type="ECO:0000256" key="8">
    <source>
        <dbReference type="ARBA" id="ARBA00022741"/>
    </source>
</evidence>
<evidence type="ECO:0000256" key="1">
    <source>
        <dbReference type="ARBA" id="ARBA00004251"/>
    </source>
</evidence>
<dbReference type="Pfam" id="PF07714">
    <property type="entry name" value="PK_Tyr_Ser-Thr"/>
    <property type="match status" value="1"/>
</dbReference>
<dbReference type="PRINTS" id="PR00109">
    <property type="entry name" value="TYRKINASE"/>
</dbReference>
<feature type="disulfide bond" evidence="20">
    <location>
        <begin position="104"/>
        <end position="114"/>
    </location>
</feature>
<dbReference type="FunFam" id="2.60.40.10:FF:000059">
    <property type="entry name" value="Ephrin type-A receptor 6"/>
    <property type="match status" value="1"/>
</dbReference>
<dbReference type="GO" id="GO:0048646">
    <property type="term" value="P:anatomical structure formation involved in morphogenesis"/>
    <property type="evidence" value="ECO:0007669"/>
    <property type="project" value="UniProtKB-ARBA"/>
</dbReference>